<reference evidence="2 3" key="1">
    <citation type="submission" date="2024-09" db="EMBL/GenBank/DDBJ databases">
        <authorList>
            <person name="Sun Q."/>
            <person name="Mori K."/>
        </authorList>
    </citation>
    <scope>NUCLEOTIDE SEQUENCE [LARGE SCALE GENOMIC DNA]</scope>
    <source>
        <strain evidence="2 3">JCM 11201</strain>
    </source>
</reference>
<keyword evidence="1" id="KW-0812">Transmembrane</keyword>
<dbReference type="InterPro" id="IPR047753">
    <property type="entry name" value="YtzI-like"/>
</dbReference>
<dbReference type="EMBL" id="JBHMAF010000002">
    <property type="protein sequence ID" value="MFB9756996.1"/>
    <property type="molecule type" value="Genomic_DNA"/>
</dbReference>
<organism evidence="2 3">
    <name type="scientific">Ectobacillus funiculus</name>
    <dbReference type="NCBI Taxonomy" id="137993"/>
    <lineage>
        <taxon>Bacteria</taxon>
        <taxon>Bacillati</taxon>
        <taxon>Bacillota</taxon>
        <taxon>Bacilli</taxon>
        <taxon>Bacillales</taxon>
        <taxon>Bacillaceae</taxon>
        <taxon>Ectobacillus</taxon>
    </lineage>
</organism>
<evidence type="ECO:0000313" key="2">
    <source>
        <dbReference type="EMBL" id="MFB9756996.1"/>
    </source>
</evidence>
<comment type="caution">
    <text evidence="2">The sequence shown here is derived from an EMBL/GenBank/DDBJ whole genome shotgun (WGS) entry which is preliminary data.</text>
</comment>
<gene>
    <name evidence="2" type="primary">ytzI</name>
    <name evidence="2" type="ORF">ACFFMS_00280</name>
</gene>
<protein>
    <submittedName>
        <fullName evidence="2">YtzI protein</fullName>
    </submittedName>
</protein>
<accession>A0ABV5WA10</accession>
<sequence>MFHILVIAVIVVIVVLFLSVVTINKGYSYKHSVDRAEDSPYVKQDEDKPSGH</sequence>
<dbReference type="Proteomes" id="UP001589609">
    <property type="component" value="Unassembled WGS sequence"/>
</dbReference>
<evidence type="ECO:0000256" key="1">
    <source>
        <dbReference type="SAM" id="Phobius"/>
    </source>
</evidence>
<proteinExistence type="predicted"/>
<feature type="transmembrane region" description="Helical" evidence="1">
    <location>
        <begin position="6"/>
        <end position="23"/>
    </location>
</feature>
<dbReference type="NCBIfam" id="NF033232">
    <property type="entry name" value="small_YtzI"/>
    <property type="match status" value="1"/>
</dbReference>
<evidence type="ECO:0000313" key="3">
    <source>
        <dbReference type="Proteomes" id="UP001589609"/>
    </source>
</evidence>
<dbReference type="RefSeq" id="WP_379947232.1">
    <property type="nucleotide sequence ID" value="NZ_JBHMAF010000002.1"/>
</dbReference>
<keyword evidence="3" id="KW-1185">Reference proteome</keyword>
<keyword evidence="1" id="KW-1133">Transmembrane helix</keyword>
<keyword evidence="1" id="KW-0472">Membrane</keyword>
<name>A0ABV5WA10_9BACI</name>